<accession>A0AAD8Q1Z4</accession>
<dbReference type="RefSeq" id="XP_060415127.1">
    <property type="nucleotide sequence ID" value="XM_060554507.1"/>
</dbReference>
<dbReference type="AlphaFoldDB" id="A0AAD8Q1Z4"/>
<gene>
    <name evidence="2" type="ORF">LY79DRAFT_513546</name>
</gene>
<dbReference type="Pfam" id="PF06985">
    <property type="entry name" value="HET"/>
    <property type="match status" value="1"/>
</dbReference>
<dbReference type="PANTHER" id="PTHR33112:SF16">
    <property type="entry name" value="HETEROKARYON INCOMPATIBILITY DOMAIN-CONTAINING PROTEIN"/>
    <property type="match status" value="1"/>
</dbReference>
<protein>
    <recommendedName>
        <fullName evidence="1">Heterokaryon incompatibility domain-containing protein</fullName>
    </recommendedName>
</protein>
<keyword evidence="3" id="KW-1185">Reference proteome</keyword>
<sequence>MPRNGTQGRAVASRQSVCPVCYNLDRDRIPVLNPPAKFPTLLSCEFKQLARAGKKGCQTCYAIKVGMLLMLGLDAHERKLRFSLCIVCIELSDIVRVFFVTAYTDPQGNLVPNPLSFEVFTQVAFELFTKPEKPSPWPAFGPANEVTPTLHSKRRQKMMRGWIEKCTASHPTCRATLRHGVQGSAPRRYLDLGKDPRNGVKLVDTSASPGSYVAIIHGVARPLPVPCSFTTAENLEERQRRMEWWRIPVALQEALTVANEQGVRYAWIPDFCVLHGDVEDHNWHLDREDAIFRHAHFTIALADTTDLRLSNFRPVRKADADGTDERTGSRTIQISHHGRTYPIQVRPSMHWSDWMMVERAFMRPMATKTHLFALSRRKMGILRHAPSFQRFLLSPRVLHLHRAEMVWDCLEGSACECGDEHYLNTHEKVSQRLPREKFHTMGCIGNLDHVLQMYMNLPLSQPDHRLAHMTGMLRHISQVTGKRYFAAIPTSSPAELAGELLWNLNPSPDPTESGTQPVTRSYRHHTPCIPTWSWASMVLADDQVIGSAASILPGLSLGPLVPSPSFHFWDARCTTAPGSSGDGLLASAYQLEVSANVVRGRVHAPPEQVIGMHDAPQLLFTPEAAPGEIRYRPIVFRLDCEEVLSSVKSSQSPVNFYFMSLGKMMMKEAVADPLNIDGVDVGLVLRRSQRDYALGFERVGVFAIPTGFYLDFSVQRLVLV</sequence>
<dbReference type="InterPro" id="IPR010730">
    <property type="entry name" value="HET"/>
</dbReference>
<proteinExistence type="predicted"/>
<dbReference type="Proteomes" id="UP001230504">
    <property type="component" value="Unassembled WGS sequence"/>
</dbReference>
<dbReference type="PANTHER" id="PTHR33112">
    <property type="entry name" value="DOMAIN PROTEIN, PUTATIVE-RELATED"/>
    <property type="match status" value="1"/>
</dbReference>
<evidence type="ECO:0000313" key="3">
    <source>
        <dbReference type="Proteomes" id="UP001230504"/>
    </source>
</evidence>
<evidence type="ECO:0000259" key="1">
    <source>
        <dbReference type="Pfam" id="PF06985"/>
    </source>
</evidence>
<evidence type="ECO:0000313" key="2">
    <source>
        <dbReference type="EMBL" id="KAK1593861.1"/>
    </source>
</evidence>
<comment type="caution">
    <text evidence="2">The sequence shown here is derived from an EMBL/GenBank/DDBJ whole genome shotgun (WGS) entry which is preliminary data.</text>
</comment>
<dbReference type="EMBL" id="JAHLJV010000023">
    <property type="protein sequence ID" value="KAK1593861.1"/>
    <property type="molecule type" value="Genomic_DNA"/>
</dbReference>
<name>A0AAD8Q1Z4_9PEZI</name>
<dbReference type="GeneID" id="85438747"/>
<reference evidence="2" key="1">
    <citation type="submission" date="2021-06" db="EMBL/GenBank/DDBJ databases">
        <title>Comparative genomics, transcriptomics and evolutionary studies reveal genomic signatures of adaptation to plant cell wall in hemibiotrophic fungi.</title>
        <authorList>
            <consortium name="DOE Joint Genome Institute"/>
            <person name="Baroncelli R."/>
            <person name="Diaz J.F."/>
            <person name="Benocci T."/>
            <person name="Peng M."/>
            <person name="Battaglia E."/>
            <person name="Haridas S."/>
            <person name="Andreopoulos W."/>
            <person name="Labutti K."/>
            <person name="Pangilinan J."/>
            <person name="Floch G.L."/>
            <person name="Makela M.R."/>
            <person name="Henrissat B."/>
            <person name="Grigoriev I.V."/>
            <person name="Crouch J.A."/>
            <person name="De Vries R.P."/>
            <person name="Sukno S.A."/>
            <person name="Thon M.R."/>
        </authorList>
    </citation>
    <scope>NUCLEOTIDE SEQUENCE</scope>
    <source>
        <strain evidence="2">CBS 125086</strain>
    </source>
</reference>
<feature type="domain" description="Heterokaryon incompatibility" evidence="1">
    <location>
        <begin position="234"/>
        <end position="329"/>
    </location>
</feature>
<organism evidence="2 3">
    <name type="scientific">Colletotrichum navitas</name>
    <dbReference type="NCBI Taxonomy" id="681940"/>
    <lineage>
        <taxon>Eukaryota</taxon>
        <taxon>Fungi</taxon>
        <taxon>Dikarya</taxon>
        <taxon>Ascomycota</taxon>
        <taxon>Pezizomycotina</taxon>
        <taxon>Sordariomycetes</taxon>
        <taxon>Hypocreomycetidae</taxon>
        <taxon>Glomerellales</taxon>
        <taxon>Glomerellaceae</taxon>
        <taxon>Colletotrichum</taxon>
        <taxon>Colletotrichum graminicola species complex</taxon>
    </lineage>
</organism>